<keyword evidence="6" id="KW-0998">Cell outer membrane</keyword>
<dbReference type="InterPro" id="IPR036942">
    <property type="entry name" value="Beta-barrel_TonB_sf"/>
</dbReference>
<evidence type="ECO:0000256" key="9">
    <source>
        <dbReference type="SAM" id="SignalP"/>
    </source>
</evidence>
<sequence length="999" mass="108448">MAACRYLLLFPTLLALTPAAQARTAAFAIPGGSLAPALTAFSKATGIQVIADPAVLKGLRTRGVRGTMPEERALAALLRGTGLTYRRKGGVVLILPGHLPDASGLPRTAKHTAPGTASRSAGHRQTGADTPITVIGQRFADQRALDAKRRMRNIADALSIDEVRRLPDSTVADAMRRIPGVSVLPVADNEHPRDVPIAPVVRGLTQAYNNVTIDGMPIASTGIPDAGSNSASRGVRLDILPASAVSRLLVIKTFTPDLDPNAIGGAIDLQTRSAFGNHGAPFLSLEAGLARPSRHSQVQPQSELGPHATATASRTFGPDHRFGVVISASYRHLDNNSDVHGTSDSGYLNFYKDDGTRAESGSTGNGIPVPRQDKYWYNGSDRRQWGVTARAEADLGTLRLSALAADLVFRDGFTRNEIIIDPEGPGAADQTATSGRFEAGAIQTGYRHGITRNETQIARFGAAWSPGEEDRITIDASFSRAMMRERYDMVKFTAGLDAEGKSTGSPLLGFAYDTAPLQFSFNPPPSAYTDLSLYAADYWRHRSRTADSRIEALRAGWRHNTDRGNRGFGFATGVSATRSTYAYGFSNEAYETTDRGLTLADAGYVSAVRLPFNQNGLPLLVIDPARAWQMFEDNRSVITRTDNEADELQNDFRHAESSLDGYGMIRFASGRFEALAGARLDYTRLSTRGYIGVADTWSPHQSSAHYVQLLPSVLVNFRLAAGLRLRAGYSRTISRPSYEDYAPRSSIDFATGATPGDGDAQGVSVRLGNPGIKPRLSDNFDLSAEWTLPGAWDGMVSAAAFHKAIRNEIFDATTTGYTYGGVYYRFARVFRPANATAAHISGLELSAVVGSLEPVTPLLRHVGFSANWTLLDGKLTVPLKNGSVRALHRLVGQPGEIRNLSVFFNDNGFELRGAMNWTGRALRSIVPGRPWEDAYWAPRRQFDMQARYHFTRGFSVILDVSNLTEERLTSLTGPGMAWLKDSYSVPRTIRLSLHWGLNR</sequence>
<keyword evidence="7" id="KW-0798">TonB box</keyword>
<keyword evidence="2" id="KW-0813">Transport</keyword>
<evidence type="ECO:0000256" key="4">
    <source>
        <dbReference type="ARBA" id="ARBA00023004"/>
    </source>
</evidence>
<feature type="region of interest" description="Disordered" evidence="8">
    <location>
        <begin position="103"/>
        <end position="130"/>
    </location>
</feature>
<protein>
    <submittedName>
        <fullName evidence="11">TonB-dependent receptor</fullName>
    </submittedName>
</protein>
<dbReference type="InterPro" id="IPR037066">
    <property type="entry name" value="Plug_dom_sf"/>
</dbReference>
<dbReference type="InterPro" id="IPR000531">
    <property type="entry name" value="Beta-barrel_TonB"/>
</dbReference>
<dbReference type="Gene3D" id="2.170.130.10">
    <property type="entry name" value="TonB-dependent receptor, plug domain"/>
    <property type="match status" value="1"/>
</dbReference>
<dbReference type="InterPro" id="IPR010104">
    <property type="entry name" value="TonB_rcpt_bac"/>
</dbReference>
<evidence type="ECO:0000256" key="8">
    <source>
        <dbReference type="SAM" id="MobiDB-lite"/>
    </source>
</evidence>
<evidence type="ECO:0000256" key="2">
    <source>
        <dbReference type="ARBA" id="ARBA00022448"/>
    </source>
</evidence>
<evidence type="ECO:0000256" key="7">
    <source>
        <dbReference type="RuleBase" id="RU003357"/>
    </source>
</evidence>
<gene>
    <name evidence="11" type="ORF">MTR66_03020</name>
</gene>
<evidence type="ECO:0000313" key="12">
    <source>
        <dbReference type="Proteomes" id="UP001202281"/>
    </source>
</evidence>
<evidence type="ECO:0000256" key="1">
    <source>
        <dbReference type="ARBA" id="ARBA00004442"/>
    </source>
</evidence>
<feature type="region of interest" description="Disordered" evidence="8">
    <location>
        <begin position="290"/>
        <end position="316"/>
    </location>
</feature>
<comment type="similarity">
    <text evidence="7">Belongs to the TonB-dependent receptor family.</text>
</comment>
<dbReference type="PANTHER" id="PTHR40980">
    <property type="entry name" value="PLUG DOMAIN-CONTAINING PROTEIN"/>
    <property type="match status" value="1"/>
</dbReference>
<accession>A0ABT0BL64</accession>
<dbReference type="Pfam" id="PF00593">
    <property type="entry name" value="TonB_dep_Rec_b-barrel"/>
    <property type="match status" value="1"/>
</dbReference>
<feature type="domain" description="Secretin/TonB short N-terminal" evidence="10">
    <location>
        <begin position="47"/>
        <end position="97"/>
    </location>
</feature>
<keyword evidence="11" id="KW-0675">Receptor</keyword>
<dbReference type="NCBIfam" id="TIGR01782">
    <property type="entry name" value="TonB-Xanth-Caul"/>
    <property type="match status" value="1"/>
</dbReference>
<keyword evidence="3" id="KW-0406">Ion transport</keyword>
<keyword evidence="4" id="KW-0408">Iron</keyword>
<dbReference type="InterPro" id="IPR011662">
    <property type="entry name" value="Secretin/TonB_short_N"/>
</dbReference>
<keyword evidence="12" id="KW-1185">Reference proteome</keyword>
<dbReference type="InterPro" id="IPR012910">
    <property type="entry name" value="Plug_dom"/>
</dbReference>
<evidence type="ECO:0000256" key="6">
    <source>
        <dbReference type="ARBA" id="ARBA00023237"/>
    </source>
</evidence>
<evidence type="ECO:0000259" key="10">
    <source>
        <dbReference type="SMART" id="SM00965"/>
    </source>
</evidence>
<dbReference type="SUPFAM" id="SSF56935">
    <property type="entry name" value="Porins"/>
    <property type="match status" value="1"/>
</dbReference>
<keyword evidence="5 7" id="KW-0472">Membrane</keyword>
<feature type="chain" id="PRO_5046387909" evidence="9">
    <location>
        <begin position="23"/>
        <end position="999"/>
    </location>
</feature>
<dbReference type="PANTHER" id="PTHR40980:SF4">
    <property type="entry name" value="TONB-DEPENDENT RECEPTOR-LIKE BETA-BARREL DOMAIN-CONTAINING PROTEIN"/>
    <property type="match status" value="1"/>
</dbReference>
<evidence type="ECO:0000313" key="11">
    <source>
        <dbReference type="EMBL" id="MCJ2185782.1"/>
    </source>
</evidence>
<keyword evidence="3" id="KW-0410">Iron transport</keyword>
<keyword evidence="9" id="KW-0732">Signal</keyword>
<evidence type="ECO:0000256" key="3">
    <source>
        <dbReference type="ARBA" id="ARBA00022496"/>
    </source>
</evidence>
<name>A0ABT0BL64_9SPHN</name>
<dbReference type="Proteomes" id="UP001202281">
    <property type="component" value="Unassembled WGS sequence"/>
</dbReference>
<dbReference type="EMBL" id="JALHLG010000003">
    <property type="protein sequence ID" value="MCJ2185782.1"/>
    <property type="molecule type" value="Genomic_DNA"/>
</dbReference>
<organism evidence="11 12">
    <name type="scientific">Novosphingobium beihaiensis</name>
    <dbReference type="NCBI Taxonomy" id="2930389"/>
    <lineage>
        <taxon>Bacteria</taxon>
        <taxon>Pseudomonadati</taxon>
        <taxon>Pseudomonadota</taxon>
        <taxon>Alphaproteobacteria</taxon>
        <taxon>Sphingomonadales</taxon>
        <taxon>Sphingomonadaceae</taxon>
        <taxon>Novosphingobium</taxon>
    </lineage>
</organism>
<evidence type="ECO:0000256" key="5">
    <source>
        <dbReference type="ARBA" id="ARBA00023136"/>
    </source>
</evidence>
<dbReference type="Pfam" id="PF07715">
    <property type="entry name" value="Plug"/>
    <property type="match status" value="1"/>
</dbReference>
<feature type="signal peptide" evidence="9">
    <location>
        <begin position="1"/>
        <end position="22"/>
    </location>
</feature>
<proteinExistence type="inferred from homology"/>
<dbReference type="RefSeq" id="WP_243917769.1">
    <property type="nucleotide sequence ID" value="NZ_JALHLG010000003.1"/>
</dbReference>
<comment type="caution">
    <text evidence="11">The sequence shown here is derived from an EMBL/GenBank/DDBJ whole genome shotgun (WGS) entry which is preliminary data.</text>
</comment>
<comment type="subcellular location">
    <subcellularLocation>
        <location evidence="1 7">Cell outer membrane</location>
    </subcellularLocation>
</comment>
<dbReference type="SMART" id="SM00965">
    <property type="entry name" value="STN"/>
    <property type="match status" value="1"/>
</dbReference>
<dbReference type="Pfam" id="PF07660">
    <property type="entry name" value="STN"/>
    <property type="match status" value="1"/>
</dbReference>
<reference evidence="11 12" key="1">
    <citation type="submission" date="2022-04" db="EMBL/GenBank/DDBJ databases">
        <title>Identification of a novel bacterium isolated from mangrove sediments.</title>
        <authorList>
            <person name="Pan X."/>
        </authorList>
    </citation>
    <scope>NUCLEOTIDE SEQUENCE [LARGE SCALE GENOMIC DNA]</scope>
    <source>
        <strain evidence="11 12">B2638</strain>
    </source>
</reference>
<dbReference type="Gene3D" id="2.40.170.20">
    <property type="entry name" value="TonB-dependent receptor, beta-barrel domain"/>
    <property type="match status" value="1"/>
</dbReference>
<dbReference type="Gene3D" id="3.55.50.30">
    <property type="match status" value="1"/>
</dbReference>